<accession>A0A9P1GFU8</accession>
<evidence type="ECO:0000313" key="2">
    <source>
        <dbReference type="EMBL" id="CAI4008804.1"/>
    </source>
</evidence>
<keyword evidence="4" id="KW-1185">Reference proteome</keyword>
<evidence type="ECO:0000313" key="4">
    <source>
        <dbReference type="Proteomes" id="UP001152797"/>
    </source>
</evidence>
<dbReference type="EMBL" id="CAMXCT010004388">
    <property type="protein sequence ID" value="CAI4008804.1"/>
    <property type="molecule type" value="Genomic_DNA"/>
</dbReference>
<dbReference type="EMBL" id="CAMXCT030004388">
    <property type="protein sequence ID" value="CAL4796116.1"/>
    <property type="molecule type" value="Genomic_DNA"/>
</dbReference>
<organism evidence="2">
    <name type="scientific">Cladocopium goreaui</name>
    <dbReference type="NCBI Taxonomy" id="2562237"/>
    <lineage>
        <taxon>Eukaryota</taxon>
        <taxon>Sar</taxon>
        <taxon>Alveolata</taxon>
        <taxon>Dinophyceae</taxon>
        <taxon>Suessiales</taxon>
        <taxon>Symbiodiniaceae</taxon>
        <taxon>Cladocopium</taxon>
    </lineage>
</organism>
<dbReference type="AlphaFoldDB" id="A0A9P1GFU8"/>
<comment type="caution">
    <text evidence="2">The sequence shown here is derived from an EMBL/GenBank/DDBJ whole genome shotgun (WGS) entry which is preliminary data.</text>
</comment>
<sequence length="338" mass="37201">MIKQEKPTPKKKAREQEPAKAELGTEPGEAEPGEADSQQVADQEPAKAAPASGSKPEKALPAMATEKAKAKAKALPAPSKAQWNDVHYTMKKLEKAGKMDLPETWKKACLGGAVATRPMFEQLCIEACKGLPERDHENEAWARLGVKQYYFEHFEAEKERHVNESTTAAKQTVEVSDRQDFQKAEKALMAEPENGQVVFGKKSHKAEAAASAGEEKPEEAYKKPYQSLNKAVKAFSSAVDKLQLLKTSLAKKQKEQPNAQLAASVGEMESLQNQHEDLKSQWVTRLAAVASSFPADAASDGSETEKLQQWKQEIEEQNKSLGKALNPHRLWAKNAGFI</sequence>
<evidence type="ECO:0000256" key="1">
    <source>
        <dbReference type="SAM" id="MobiDB-lite"/>
    </source>
</evidence>
<proteinExistence type="predicted"/>
<dbReference type="Proteomes" id="UP001152797">
    <property type="component" value="Unassembled WGS sequence"/>
</dbReference>
<dbReference type="EMBL" id="CAMXCT020004388">
    <property type="protein sequence ID" value="CAL1162179.1"/>
    <property type="molecule type" value="Genomic_DNA"/>
</dbReference>
<reference evidence="3" key="2">
    <citation type="submission" date="2024-04" db="EMBL/GenBank/DDBJ databases">
        <authorList>
            <person name="Chen Y."/>
            <person name="Shah S."/>
            <person name="Dougan E. K."/>
            <person name="Thang M."/>
            <person name="Chan C."/>
        </authorList>
    </citation>
    <scope>NUCLEOTIDE SEQUENCE [LARGE SCALE GENOMIC DNA]</scope>
</reference>
<reference evidence="2" key="1">
    <citation type="submission" date="2022-10" db="EMBL/GenBank/DDBJ databases">
        <authorList>
            <person name="Chen Y."/>
            <person name="Dougan E. K."/>
            <person name="Chan C."/>
            <person name="Rhodes N."/>
            <person name="Thang M."/>
        </authorList>
    </citation>
    <scope>NUCLEOTIDE SEQUENCE</scope>
</reference>
<feature type="compositionally biased region" description="Low complexity" evidence="1">
    <location>
        <begin position="46"/>
        <end position="65"/>
    </location>
</feature>
<feature type="compositionally biased region" description="Basic and acidic residues" evidence="1">
    <location>
        <begin position="1"/>
        <end position="20"/>
    </location>
</feature>
<name>A0A9P1GFU8_9DINO</name>
<protein>
    <submittedName>
        <fullName evidence="2">Uncharacterized protein</fullName>
    </submittedName>
</protein>
<feature type="region of interest" description="Disordered" evidence="1">
    <location>
        <begin position="1"/>
        <end position="78"/>
    </location>
</feature>
<evidence type="ECO:0000313" key="3">
    <source>
        <dbReference type="EMBL" id="CAL1162179.1"/>
    </source>
</evidence>
<gene>
    <name evidence="2" type="ORF">C1SCF055_LOCUS34209</name>
</gene>